<dbReference type="RefSeq" id="WP_169935823.1">
    <property type="nucleotide sequence ID" value="NZ_CP012545.1"/>
</dbReference>
<proteinExistence type="predicted"/>
<organism evidence="2 3">
    <name type="scientific">Campylobacter californiensis</name>
    <dbReference type="NCBI Taxonomy" id="1032243"/>
    <lineage>
        <taxon>Bacteria</taxon>
        <taxon>Pseudomonadati</taxon>
        <taxon>Campylobacterota</taxon>
        <taxon>Epsilonproteobacteria</taxon>
        <taxon>Campylobacterales</taxon>
        <taxon>Campylobacteraceae</taxon>
        <taxon>Campylobacter</taxon>
    </lineage>
</organism>
<dbReference type="EMBL" id="JADBHS010000003">
    <property type="protein sequence ID" value="MBE2986020.1"/>
    <property type="molecule type" value="Genomic_DNA"/>
</dbReference>
<dbReference type="EMBL" id="LIWG01000004">
    <property type="protein sequence ID" value="MBE3608039.1"/>
    <property type="molecule type" value="Genomic_DNA"/>
</dbReference>
<evidence type="ECO:0000313" key="3">
    <source>
        <dbReference type="Proteomes" id="UP000650616"/>
    </source>
</evidence>
<reference evidence="2 3" key="1">
    <citation type="submission" date="2015-08" db="EMBL/GenBank/DDBJ databases">
        <title>Comparative genomics of the Campylobacter concisus group.</title>
        <authorList>
            <person name="Yee E."/>
            <person name="Chapman M.H."/>
            <person name="Huynh S."/>
            <person name="Bono J.L."/>
            <person name="On S.L."/>
            <person name="St Leger J."/>
            <person name="Foster G."/>
            <person name="Parker C.T."/>
            <person name="Miller W.G."/>
        </authorList>
    </citation>
    <scope>NUCLEOTIDE SEQUENCE [LARGE SCALE GENOMIC DNA]</scope>
    <source>
        <strain evidence="2 3">RM9337</strain>
    </source>
</reference>
<reference evidence="1 4" key="2">
    <citation type="submission" date="2020-10" db="EMBL/GenBank/DDBJ databases">
        <title>Campylobacter californiensis sp. nov. isolated from cattle and feral swine in California.</title>
        <authorList>
            <person name="Miller W.G."/>
        </authorList>
    </citation>
    <scope>NUCLEOTIDE SEQUENCE [LARGE SCALE GENOMIC DNA]</scope>
    <source>
        <strain evidence="1 4">RM12919</strain>
    </source>
</reference>
<evidence type="ECO:0000313" key="4">
    <source>
        <dbReference type="Proteomes" id="UP001318760"/>
    </source>
</evidence>
<dbReference type="AlphaFoldDB" id="A0AAW3ZWD5"/>
<dbReference type="Proteomes" id="UP001318760">
    <property type="component" value="Unassembled WGS sequence"/>
</dbReference>
<evidence type="ECO:0000313" key="2">
    <source>
        <dbReference type="EMBL" id="MBE3608039.1"/>
    </source>
</evidence>
<protein>
    <recommendedName>
        <fullName evidence="5">Toxin-antitoxin system, antitoxin component</fullName>
    </recommendedName>
</protein>
<name>A0AAW3ZWD5_9BACT</name>
<gene>
    <name evidence="1" type="ORF">CCAL12919_02570</name>
    <name evidence="2" type="ORF">CCAL9337_04755</name>
</gene>
<keyword evidence="3" id="KW-1185">Reference proteome</keyword>
<accession>A0AAW3ZWD5</accession>
<comment type="caution">
    <text evidence="2">The sequence shown here is derived from an EMBL/GenBank/DDBJ whole genome shotgun (WGS) entry which is preliminary data.</text>
</comment>
<evidence type="ECO:0008006" key="5">
    <source>
        <dbReference type="Google" id="ProtNLM"/>
    </source>
</evidence>
<sequence length="68" mass="8036">MENMLEIEREDFLHTLTTSDKRIVKKAIDLYHDFIEYKDALKISKSIENGTIKTYPADEVFKEIEKSL</sequence>
<evidence type="ECO:0000313" key="1">
    <source>
        <dbReference type="EMBL" id="MBE2986020.1"/>
    </source>
</evidence>
<dbReference type="Proteomes" id="UP000650616">
    <property type="component" value="Unassembled WGS sequence"/>
</dbReference>